<name>A0A1B7HM64_9ENTR</name>
<organism evidence="1 2">
    <name type="scientific">Buttiauxella gaviniae ATCC 51604</name>
    <dbReference type="NCBI Taxonomy" id="1354253"/>
    <lineage>
        <taxon>Bacteria</taxon>
        <taxon>Pseudomonadati</taxon>
        <taxon>Pseudomonadota</taxon>
        <taxon>Gammaproteobacteria</taxon>
        <taxon>Enterobacterales</taxon>
        <taxon>Enterobacteriaceae</taxon>
        <taxon>Buttiauxella</taxon>
    </lineage>
</organism>
<reference evidence="1 2" key="1">
    <citation type="submission" date="2016-04" db="EMBL/GenBank/DDBJ databases">
        <title>ATOL: Assembling a taxonomically balanced genome-scale reconstruction of the evolutionary history of the Enterobacteriaceae.</title>
        <authorList>
            <person name="Plunkett G.III."/>
            <person name="Neeno-Eckwall E.C."/>
            <person name="Glasner J.D."/>
            <person name="Perna N.T."/>
        </authorList>
    </citation>
    <scope>NUCLEOTIDE SEQUENCE [LARGE SCALE GENOMIC DNA]</scope>
    <source>
        <strain evidence="1 2">ATCC 51604</strain>
    </source>
</reference>
<accession>A0A1B7HM64</accession>
<dbReference type="RefSeq" id="WP_064519113.1">
    <property type="nucleotide sequence ID" value="NZ_LXEP01000049.1"/>
</dbReference>
<dbReference type="Proteomes" id="UP000078504">
    <property type="component" value="Unassembled WGS sequence"/>
</dbReference>
<protein>
    <submittedName>
        <fullName evidence="1">Uncharacterized protein</fullName>
    </submittedName>
</protein>
<dbReference type="AlphaFoldDB" id="A0A1B7HM64"/>
<evidence type="ECO:0000313" key="2">
    <source>
        <dbReference type="Proteomes" id="UP000078504"/>
    </source>
</evidence>
<comment type="caution">
    <text evidence="1">The sequence shown here is derived from an EMBL/GenBank/DDBJ whole genome shotgun (WGS) entry which is preliminary data.</text>
</comment>
<proteinExistence type="predicted"/>
<evidence type="ECO:0000313" key="1">
    <source>
        <dbReference type="EMBL" id="OAT16723.1"/>
    </source>
</evidence>
<sequence>MISHIFTMIFKLYKVSHDVAEVIADENPFSYFVFNKDNTVTVKFPGGIIHDTYPCHHCALEEVTRIWFLIREAEIKAQRCCSLASCSMEQAS</sequence>
<dbReference type="EMBL" id="LXEP01000049">
    <property type="protein sequence ID" value="OAT16723.1"/>
    <property type="molecule type" value="Genomic_DNA"/>
</dbReference>
<gene>
    <name evidence="1" type="ORF">M977_04533</name>
</gene>
<dbReference type="PATRIC" id="fig|1354253.4.peg.4661"/>